<accession>A0A1F7YPG2</accession>
<keyword evidence="7" id="KW-0547">Nucleotide-binding</keyword>
<name>A0A1F7YPG2_9BACT</name>
<dbReference type="Pfam" id="PF02367">
    <property type="entry name" value="TsaE"/>
    <property type="match status" value="1"/>
</dbReference>
<evidence type="ECO:0000256" key="10">
    <source>
        <dbReference type="ARBA" id="ARBA00032441"/>
    </source>
</evidence>
<keyword evidence="4" id="KW-0963">Cytoplasm</keyword>
<comment type="caution">
    <text evidence="11">The sequence shown here is derived from an EMBL/GenBank/DDBJ whole genome shotgun (WGS) entry which is preliminary data.</text>
</comment>
<organism evidence="11 12">
    <name type="scientific">Candidatus Woesebacteria bacterium RIFCSPHIGHO2_01_FULL_41_10</name>
    <dbReference type="NCBI Taxonomy" id="1802500"/>
    <lineage>
        <taxon>Bacteria</taxon>
        <taxon>Candidatus Woeseibacteriota</taxon>
    </lineage>
</organism>
<reference evidence="11 12" key="1">
    <citation type="journal article" date="2016" name="Nat. Commun.">
        <title>Thousands of microbial genomes shed light on interconnected biogeochemical processes in an aquifer system.</title>
        <authorList>
            <person name="Anantharaman K."/>
            <person name="Brown C.T."/>
            <person name="Hug L.A."/>
            <person name="Sharon I."/>
            <person name="Castelle C.J."/>
            <person name="Probst A.J."/>
            <person name="Thomas B.C."/>
            <person name="Singh A."/>
            <person name="Wilkins M.J."/>
            <person name="Karaoz U."/>
            <person name="Brodie E.L."/>
            <person name="Williams K.H."/>
            <person name="Hubbard S.S."/>
            <person name="Banfield J.F."/>
        </authorList>
    </citation>
    <scope>NUCLEOTIDE SEQUENCE [LARGE SCALE GENOMIC DNA]</scope>
</reference>
<comment type="subcellular location">
    <subcellularLocation>
        <location evidence="1">Cytoplasm</location>
    </subcellularLocation>
</comment>
<dbReference type="GO" id="GO:0005737">
    <property type="term" value="C:cytoplasm"/>
    <property type="evidence" value="ECO:0007669"/>
    <property type="project" value="UniProtKB-SubCell"/>
</dbReference>
<dbReference type="STRING" id="1802500.A2801_00835"/>
<evidence type="ECO:0000256" key="7">
    <source>
        <dbReference type="ARBA" id="ARBA00022741"/>
    </source>
</evidence>
<dbReference type="GO" id="GO:0016740">
    <property type="term" value="F:transferase activity"/>
    <property type="evidence" value="ECO:0007669"/>
    <property type="project" value="UniProtKB-KW"/>
</dbReference>
<keyword evidence="8" id="KW-0067">ATP-binding</keyword>
<dbReference type="PANTHER" id="PTHR33540">
    <property type="entry name" value="TRNA THREONYLCARBAMOYLADENOSINE BIOSYNTHESIS PROTEIN TSAE"/>
    <property type="match status" value="1"/>
</dbReference>
<dbReference type="NCBIfam" id="TIGR00150">
    <property type="entry name" value="T6A_YjeE"/>
    <property type="match status" value="1"/>
</dbReference>
<dbReference type="EMBL" id="MGGM01000017">
    <property type="protein sequence ID" value="OGM29173.1"/>
    <property type="molecule type" value="Genomic_DNA"/>
</dbReference>
<dbReference type="Proteomes" id="UP000177263">
    <property type="component" value="Unassembled WGS sequence"/>
</dbReference>
<evidence type="ECO:0000256" key="9">
    <source>
        <dbReference type="ARBA" id="ARBA00022842"/>
    </source>
</evidence>
<dbReference type="AlphaFoldDB" id="A0A1F7YPG2"/>
<dbReference type="GO" id="GO:0005524">
    <property type="term" value="F:ATP binding"/>
    <property type="evidence" value="ECO:0007669"/>
    <property type="project" value="UniProtKB-KW"/>
</dbReference>
<protein>
    <recommendedName>
        <fullName evidence="3">tRNA threonylcarbamoyladenosine biosynthesis protein TsaE</fullName>
    </recommendedName>
    <alternativeName>
        <fullName evidence="10">t(6)A37 threonylcarbamoyladenosine biosynthesis protein TsaE</fullName>
    </alternativeName>
</protein>
<dbReference type="GO" id="GO:0046872">
    <property type="term" value="F:metal ion binding"/>
    <property type="evidence" value="ECO:0007669"/>
    <property type="project" value="UniProtKB-KW"/>
</dbReference>
<dbReference type="InterPro" id="IPR027417">
    <property type="entry name" value="P-loop_NTPase"/>
</dbReference>
<evidence type="ECO:0000256" key="6">
    <source>
        <dbReference type="ARBA" id="ARBA00022723"/>
    </source>
</evidence>
<sequence>MDYHEVVTNSAEETAEVGERLAVNIKGGKIIALTGELGAGKTTFVQGFARGLGVPERIVSPTFIIMRSYPTATHQRFYHVDLYRLEENIEKEVENIGLVDLLNNAESVIIIEWAERVMKLLPKDTMHITIESLGDTQRKIRYE</sequence>
<dbReference type="InterPro" id="IPR003442">
    <property type="entry name" value="T6A_TsaE"/>
</dbReference>
<dbReference type="SUPFAM" id="SSF52540">
    <property type="entry name" value="P-loop containing nucleoside triphosphate hydrolases"/>
    <property type="match status" value="1"/>
</dbReference>
<gene>
    <name evidence="11" type="ORF">A2801_00835</name>
</gene>
<proteinExistence type="inferred from homology"/>
<keyword evidence="11" id="KW-0808">Transferase</keyword>
<evidence type="ECO:0000256" key="3">
    <source>
        <dbReference type="ARBA" id="ARBA00019010"/>
    </source>
</evidence>
<dbReference type="GO" id="GO:0002949">
    <property type="term" value="P:tRNA threonylcarbamoyladenosine modification"/>
    <property type="evidence" value="ECO:0007669"/>
    <property type="project" value="InterPro"/>
</dbReference>
<evidence type="ECO:0000256" key="8">
    <source>
        <dbReference type="ARBA" id="ARBA00022840"/>
    </source>
</evidence>
<evidence type="ECO:0000256" key="4">
    <source>
        <dbReference type="ARBA" id="ARBA00022490"/>
    </source>
</evidence>
<keyword evidence="9" id="KW-0460">Magnesium</keyword>
<evidence type="ECO:0000256" key="1">
    <source>
        <dbReference type="ARBA" id="ARBA00004496"/>
    </source>
</evidence>
<dbReference type="Gene3D" id="3.40.50.300">
    <property type="entry name" value="P-loop containing nucleotide triphosphate hydrolases"/>
    <property type="match status" value="1"/>
</dbReference>
<comment type="similarity">
    <text evidence="2">Belongs to the TsaE family.</text>
</comment>
<evidence type="ECO:0000313" key="12">
    <source>
        <dbReference type="Proteomes" id="UP000177263"/>
    </source>
</evidence>
<evidence type="ECO:0000256" key="2">
    <source>
        <dbReference type="ARBA" id="ARBA00007599"/>
    </source>
</evidence>
<evidence type="ECO:0000313" key="11">
    <source>
        <dbReference type="EMBL" id="OGM29173.1"/>
    </source>
</evidence>
<evidence type="ECO:0000256" key="5">
    <source>
        <dbReference type="ARBA" id="ARBA00022694"/>
    </source>
</evidence>
<keyword evidence="5" id="KW-0819">tRNA processing</keyword>
<keyword evidence="6" id="KW-0479">Metal-binding</keyword>
<dbReference type="PANTHER" id="PTHR33540:SF2">
    <property type="entry name" value="TRNA THREONYLCARBAMOYLADENOSINE BIOSYNTHESIS PROTEIN TSAE"/>
    <property type="match status" value="1"/>
</dbReference>